<name>A0A8J6Z4S2_9RHOB</name>
<comment type="caution">
    <text evidence="1">The sequence shown here is derived from an EMBL/GenBank/DDBJ whole genome shotgun (WGS) entry which is preliminary data.</text>
</comment>
<dbReference type="EMBL" id="JACVXA010000010">
    <property type="protein sequence ID" value="MBE3637629.1"/>
    <property type="molecule type" value="Genomic_DNA"/>
</dbReference>
<organism evidence="1 2">
    <name type="scientific">Mangrovicoccus algicola</name>
    <dbReference type="NCBI Taxonomy" id="2771008"/>
    <lineage>
        <taxon>Bacteria</taxon>
        <taxon>Pseudomonadati</taxon>
        <taxon>Pseudomonadota</taxon>
        <taxon>Alphaproteobacteria</taxon>
        <taxon>Rhodobacterales</taxon>
        <taxon>Paracoccaceae</taxon>
        <taxon>Mangrovicoccus</taxon>
    </lineage>
</organism>
<evidence type="ECO:0000313" key="2">
    <source>
        <dbReference type="Proteomes" id="UP000609121"/>
    </source>
</evidence>
<dbReference type="RefSeq" id="WP_193180463.1">
    <property type="nucleotide sequence ID" value="NZ_JACVXA010000010.1"/>
</dbReference>
<dbReference type="AlphaFoldDB" id="A0A8J6Z4S2"/>
<evidence type="ECO:0000313" key="1">
    <source>
        <dbReference type="EMBL" id="MBE3637629.1"/>
    </source>
</evidence>
<protein>
    <recommendedName>
        <fullName evidence="3">CYTH domain-containing protein</fullName>
    </recommendedName>
</protein>
<keyword evidence="2" id="KW-1185">Reference proteome</keyword>
<dbReference type="Proteomes" id="UP000609121">
    <property type="component" value="Unassembled WGS sequence"/>
</dbReference>
<gene>
    <name evidence="1" type="ORF">ICN82_05340</name>
</gene>
<evidence type="ECO:0008006" key="3">
    <source>
        <dbReference type="Google" id="ProtNLM"/>
    </source>
</evidence>
<proteinExistence type="predicted"/>
<reference evidence="1" key="1">
    <citation type="submission" date="2020-09" db="EMBL/GenBank/DDBJ databases">
        <title>A novel bacterium of genus Mangrovicoccus, isolated from South China Sea.</title>
        <authorList>
            <person name="Huang H."/>
            <person name="Mo K."/>
            <person name="Hu Y."/>
        </authorList>
    </citation>
    <scope>NUCLEOTIDE SEQUENCE</scope>
    <source>
        <strain evidence="1">HB182678</strain>
    </source>
</reference>
<sequence>MNRFEFRIFRDSGEELDRRIAARFPLRQRDRRRDTYLLAGSGQTAFKLRDGDTLDLKVRESLCGVLELWKPAGKIRLPASRREILQAIPAAGPCLADLAGDATLDAGAVTAAFAARGFRAIALRKDRRQFEAPEGDGIELVEITMESGTRPEVSIALEGPDPERLERLRMDLGLGGMRNCSYPARLLGHC</sequence>
<accession>A0A8J6Z4S2</accession>